<sequence length="139" mass="14848">MRLVVGAVVAMAVVTLAWLWWVERSQNASLREEIEGLYGTLAELVDPVPSADIGAVATQRFAGSDATVDGEFDRAVVFMRHQAIDMAATAGLLDAFGFPPETVTTIHGDGATGRAVTPSLTLEWAFGPQGDLSLVFTRR</sequence>
<reference evidence="1 2" key="1">
    <citation type="submission" date="2019-03" db="EMBL/GenBank/DDBJ databases">
        <title>Sequencing the genomes of 1000 actinobacteria strains.</title>
        <authorList>
            <person name="Klenk H.-P."/>
        </authorList>
    </citation>
    <scope>NUCLEOTIDE SEQUENCE [LARGE SCALE GENOMIC DNA]</scope>
    <source>
        <strain evidence="1 2">DSM 18936</strain>
    </source>
</reference>
<dbReference type="EMBL" id="SOAU01000001">
    <property type="protein sequence ID" value="TDT15694.1"/>
    <property type="molecule type" value="Genomic_DNA"/>
</dbReference>
<proteinExistence type="predicted"/>
<dbReference type="Proteomes" id="UP000294558">
    <property type="component" value="Unassembled WGS sequence"/>
</dbReference>
<evidence type="ECO:0000313" key="2">
    <source>
        <dbReference type="Proteomes" id="UP000294558"/>
    </source>
</evidence>
<protein>
    <submittedName>
        <fullName evidence="1">Uncharacterized protein</fullName>
    </submittedName>
</protein>
<organism evidence="1 2">
    <name type="scientific">Ilumatobacter fluminis</name>
    <dbReference type="NCBI Taxonomy" id="467091"/>
    <lineage>
        <taxon>Bacteria</taxon>
        <taxon>Bacillati</taxon>
        <taxon>Actinomycetota</taxon>
        <taxon>Acidimicrobiia</taxon>
        <taxon>Acidimicrobiales</taxon>
        <taxon>Ilumatobacteraceae</taxon>
        <taxon>Ilumatobacter</taxon>
    </lineage>
</organism>
<keyword evidence="2" id="KW-1185">Reference proteome</keyword>
<name>A0A4R7HYE3_9ACTN</name>
<evidence type="ECO:0000313" key="1">
    <source>
        <dbReference type="EMBL" id="TDT15694.1"/>
    </source>
</evidence>
<dbReference type="AlphaFoldDB" id="A0A4R7HYE3"/>
<comment type="caution">
    <text evidence="1">The sequence shown here is derived from an EMBL/GenBank/DDBJ whole genome shotgun (WGS) entry which is preliminary data.</text>
</comment>
<accession>A0A4R7HYE3</accession>
<gene>
    <name evidence="1" type="ORF">BDK89_1270</name>
</gene>